<reference evidence="2 3" key="1">
    <citation type="journal article" date="2015" name="Elife">
        <title>Unprecedented genomic diversity of RNA viruses in arthropods reveals the ancestry of negative-sense RNA viruses.</title>
        <authorList>
            <person name="Li C.X."/>
            <person name="Shi M."/>
            <person name="Tian J.H."/>
            <person name="Lin X.D."/>
            <person name="Kang Y.J."/>
            <person name="Chen L.J."/>
            <person name="Qin X.C."/>
            <person name="Xu J."/>
            <person name="Holmes E.C."/>
            <person name="Zhang Y.Z."/>
        </authorList>
    </citation>
    <scope>NUCLEOTIDE SEQUENCE [LARGE SCALE GENOMIC DNA]</scope>
    <source>
        <strain evidence="2 3">LSZZ11</strain>
    </source>
</reference>
<organism evidence="2 3">
    <name type="scientific">Lishi spider virus 1</name>
    <dbReference type="NCBI Taxonomy" id="1608057"/>
    <lineage>
        <taxon>Viruses</taxon>
        <taxon>Riboviria</taxon>
        <taxon>Orthornavirae</taxon>
        <taxon>Negarnaviricota</taxon>
        <taxon>Haploviricotina</taxon>
        <taxon>Monjiviricetes</taxon>
        <taxon>Jingchuvirales</taxon>
        <taxon>Chuviridae</taxon>
        <taxon>Scarabeuvirus</taxon>
        <taxon>Scarabeuvirus lishiense</taxon>
    </lineage>
</organism>
<evidence type="ECO:0000313" key="3">
    <source>
        <dbReference type="Proteomes" id="UP000279202"/>
    </source>
</evidence>
<keyword evidence="1" id="KW-1133">Transmembrane helix</keyword>
<name>A0A0B5KEN2_9VIRU</name>
<feature type="transmembrane region" description="Helical" evidence="1">
    <location>
        <begin position="588"/>
        <end position="608"/>
    </location>
</feature>
<dbReference type="Proteomes" id="UP000279202">
    <property type="component" value="Genome"/>
</dbReference>
<keyword evidence="1" id="KW-0812">Transmembrane</keyword>
<dbReference type="Pfam" id="PF24664">
    <property type="entry name" value="Monjiviricetes_fusion"/>
    <property type="match status" value="1"/>
</dbReference>
<proteinExistence type="predicted"/>
<keyword evidence="1" id="KW-0472">Membrane</keyword>
<dbReference type="EMBL" id="KM817596">
    <property type="protein sequence ID" value="AJG39049.1"/>
    <property type="molecule type" value="Viral_cRNA"/>
</dbReference>
<keyword evidence="3" id="KW-1185">Reference proteome</keyword>
<feature type="transmembrane region" description="Helical" evidence="1">
    <location>
        <begin position="547"/>
        <end position="568"/>
    </location>
</feature>
<dbReference type="RefSeq" id="YP_010839349.1">
    <property type="nucleotide sequence ID" value="NC_077764.1"/>
</dbReference>
<evidence type="ECO:0000313" key="2">
    <source>
        <dbReference type="EMBL" id="AJG39049.1"/>
    </source>
</evidence>
<protein>
    <submittedName>
        <fullName evidence="2">Glycoprotein</fullName>
    </submittedName>
</protein>
<dbReference type="KEGG" id="vg:80548976"/>
<accession>A0A0B5KEN2</accession>
<sequence>MLILESNMVNYMIKLLFLPTCYGFLAFDCSNPNINYTLVNTREVEECIISTPEIVEEKVSIQLLQLNSIAYAKYVSCKVSMNRIISYCGMNSHVSMVHNGYASFIVPITNTECWNIHRDRRYILPNLSVVSNLKPNSTIEVSSVLSGKLFSDGKCEGGSYNDKYGSWESVIVQAIYKIQLTEGYTQYDRDTNYIHLPYGINCIYDRIDCVHPDIGMTTWDVFPTHECDDNRHLVLFDGFASKTTTQSLTGENMKVVTYMVTSSTRAFALSVTTRYDKCSMEVWRTEHPRLLILVVNQQWDKIKSNSIDISSLDLMAYVNAKLIMIQASVASNVESLYQTLDYRRCMAERKSLRNQLALASLSPQEFAYLYMGKPGYTSLPMGEVSYIIQCNPVEVKLRKTDKCYHELPISLNNQSFYMSPKTRLIQSQGTEVECNHLMLPKFLLGKNWYEIYNGARLSEVPTTLSANYEHGWKYTSIKDLASSGIYSQDDIDKLRRYIMAPNERTAITNTLSDVINGNIELSPDLKVTNLIGPQTLESLASKLSSKIWSMFTLFGHVSSGVIGIYMLARLIKLIVDTAVHGTILYNLYGWSICLIGGIWDSITHYLIYRKRHETKKGDTTMETESLEVSAKDYISEAPLKNIHINQQRVTYPNLERFMP</sequence>
<gene>
    <name evidence="2" type="primary">G</name>
</gene>
<evidence type="ECO:0000256" key="1">
    <source>
        <dbReference type="SAM" id="Phobius"/>
    </source>
</evidence>
<dbReference type="GeneID" id="80548976"/>